<dbReference type="AlphaFoldDB" id="A0AAN8T4N5"/>
<sequence length="183" mass="21325">MPTDCDFYCYLVPSKKLINEVDDIKNQVLTLEKEQMGLKLEDPIAAPTKEKVCSEELEKNWVLKKKLGHIKEESHSQKMKIRIPSDEEMSQVFTSAAGLHLNLVQIHEVIKAWWDADFSLKLKPLFKVVPTLIAWEQWNRRNTQKYGGRVSFNRVVHQINNNLFYLAKVSYHGCIRSHIYGLI</sequence>
<organism evidence="1 2">
    <name type="scientific">Solanum bulbocastanum</name>
    <name type="common">Wild potato</name>
    <dbReference type="NCBI Taxonomy" id="147425"/>
    <lineage>
        <taxon>Eukaryota</taxon>
        <taxon>Viridiplantae</taxon>
        <taxon>Streptophyta</taxon>
        <taxon>Embryophyta</taxon>
        <taxon>Tracheophyta</taxon>
        <taxon>Spermatophyta</taxon>
        <taxon>Magnoliopsida</taxon>
        <taxon>eudicotyledons</taxon>
        <taxon>Gunneridae</taxon>
        <taxon>Pentapetalae</taxon>
        <taxon>asterids</taxon>
        <taxon>lamiids</taxon>
        <taxon>Solanales</taxon>
        <taxon>Solanaceae</taxon>
        <taxon>Solanoideae</taxon>
        <taxon>Solaneae</taxon>
        <taxon>Solanum</taxon>
    </lineage>
</organism>
<dbReference type="EMBL" id="JBANQN010000010">
    <property type="protein sequence ID" value="KAK6777578.1"/>
    <property type="molecule type" value="Genomic_DNA"/>
</dbReference>
<protein>
    <submittedName>
        <fullName evidence="1">Uncharacterized protein</fullName>
    </submittedName>
</protein>
<accession>A0AAN8T4N5</accession>
<evidence type="ECO:0000313" key="1">
    <source>
        <dbReference type="EMBL" id="KAK6777578.1"/>
    </source>
</evidence>
<reference evidence="1 2" key="1">
    <citation type="submission" date="2024-02" db="EMBL/GenBank/DDBJ databases">
        <title>de novo genome assembly of Solanum bulbocastanum strain 11H21.</title>
        <authorList>
            <person name="Hosaka A.J."/>
        </authorList>
    </citation>
    <scope>NUCLEOTIDE SEQUENCE [LARGE SCALE GENOMIC DNA]</scope>
    <source>
        <tissue evidence="1">Young leaves</tissue>
    </source>
</reference>
<proteinExistence type="predicted"/>
<evidence type="ECO:0000313" key="2">
    <source>
        <dbReference type="Proteomes" id="UP001371456"/>
    </source>
</evidence>
<comment type="caution">
    <text evidence="1">The sequence shown here is derived from an EMBL/GenBank/DDBJ whole genome shotgun (WGS) entry which is preliminary data.</text>
</comment>
<name>A0AAN8T4N5_SOLBU</name>
<dbReference type="Proteomes" id="UP001371456">
    <property type="component" value="Unassembled WGS sequence"/>
</dbReference>
<gene>
    <name evidence="1" type="ORF">RDI58_024296</name>
</gene>
<keyword evidence="2" id="KW-1185">Reference proteome</keyword>